<organism evidence="9 10">
    <name type="scientific">candidate division TA06 bacterium</name>
    <dbReference type="NCBI Taxonomy" id="2250710"/>
    <lineage>
        <taxon>Bacteria</taxon>
        <taxon>Bacteria division TA06</taxon>
    </lineage>
</organism>
<dbReference type="PANTHER" id="PTHR30576:SF10">
    <property type="entry name" value="SLL5057 PROTEIN"/>
    <property type="match status" value="1"/>
</dbReference>
<evidence type="ECO:0000256" key="2">
    <source>
        <dbReference type="ARBA" id="ARBA00006464"/>
    </source>
</evidence>
<dbReference type="InterPro" id="IPR003362">
    <property type="entry name" value="Bact_transf"/>
</dbReference>
<dbReference type="Pfam" id="PF02397">
    <property type="entry name" value="Bac_transf"/>
    <property type="match status" value="1"/>
</dbReference>
<evidence type="ECO:0000313" key="9">
    <source>
        <dbReference type="EMBL" id="RKX69902.1"/>
    </source>
</evidence>
<protein>
    <submittedName>
        <fullName evidence="9">Undecaprenyl-phosphate glucose phosphotransferase</fullName>
    </submittedName>
</protein>
<name>A0A660SH51_UNCT6</name>
<feature type="domain" description="Bacterial sugar transferase" evidence="8">
    <location>
        <begin position="102"/>
        <end position="293"/>
    </location>
</feature>
<dbReference type="InterPro" id="IPR017475">
    <property type="entry name" value="EPS_sugar_tfrase"/>
</dbReference>
<evidence type="ECO:0000259" key="8">
    <source>
        <dbReference type="Pfam" id="PF02397"/>
    </source>
</evidence>
<reference evidence="9 10" key="1">
    <citation type="submission" date="2018-06" db="EMBL/GenBank/DDBJ databases">
        <title>Extensive metabolic versatility and redundancy in microbially diverse, dynamic hydrothermal sediments.</title>
        <authorList>
            <person name="Dombrowski N."/>
            <person name="Teske A."/>
            <person name="Baker B.J."/>
        </authorList>
    </citation>
    <scope>NUCLEOTIDE SEQUENCE [LARGE SCALE GENOMIC DNA]</scope>
    <source>
        <strain evidence="9">B10_G13</strain>
    </source>
</reference>
<evidence type="ECO:0000256" key="1">
    <source>
        <dbReference type="ARBA" id="ARBA00004141"/>
    </source>
</evidence>
<feature type="transmembrane region" description="Helical" evidence="7">
    <location>
        <begin position="104"/>
        <end position="128"/>
    </location>
</feature>
<evidence type="ECO:0000256" key="7">
    <source>
        <dbReference type="SAM" id="Phobius"/>
    </source>
</evidence>
<dbReference type="Proteomes" id="UP000271125">
    <property type="component" value="Unassembled WGS sequence"/>
</dbReference>
<evidence type="ECO:0000256" key="4">
    <source>
        <dbReference type="ARBA" id="ARBA00022692"/>
    </source>
</evidence>
<proteinExistence type="inferred from homology"/>
<comment type="subcellular location">
    <subcellularLocation>
        <location evidence="1">Membrane</location>
        <topology evidence="1">Multi-pass membrane protein</topology>
    </subcellularLocation>
</comment>
<evidence type="ECO:0000313" key="10">
    <source>
        <dbReference type="Proteomes" id="UP000271125"/>
    </source>
</evidence>
<dbReference type="NCBIfam" id="TIGR03025">
    <property type="entry name" value="EPS_sugtrans"/>
    <property type="match status" value="1"/>
</dbReference>
<evidence type="ECO:0000256" key="6">
    <source>
        <dbReference type="ARBA" id="ARBA00023136"/>
    </source>
</evidence>
<dbReference type="PANTHER" id="PTHR30576">
    <property type="entry name" value="COLANIC BIOSYNTHESIS UDP-GLUCOSE LIPID CARRIER TRANSFERASE"/>
    <property type="match status" value="1"/>
</dbReference>
<dbReference type="AlphaFoldDB" id="A0A660SH51"/>
<dbReference type="EMBL" id="QNBD01000164">
    <property type="protein sequence ID" value="RKX69902.1"/>
    <property type="molecule type" value="Genomic_DNA"/>
</dbReference>
<evidence type="ECO:0000256" key="3">
    <source>
        <dbReference type="ARBA" id="ARBA00022679"/>
    </source>
</evidence>
<dbReference type="GO" id="GO:0016780">
    <property type="term" value="F:phosphotransferase activity, for other substituted phosphate groups"/>
    <property type="evidence" value="ECO:0007669"/>
    <property type="project" value="TreeGrafter"/>
</dbReference>
<dbReference type="GO" id="GO:0016020">
    <property type="term" value="C:membrane"/>
    <property type="evidence" value="ECO:0007669"/>
    <property type="project" value="UniProtKB-SubCell"/>
</dbReference>
<dbReference type="Gene3D" id="3.40.50.720">
    <property type="entry name" value="NAD(P)-binding Rossmann-like Domain"/>
    <property type="match status" value="1"/>
</dbReference>
<keyword evidence="5 7" id="KW-1133">Transmembrane helix</keyword>
<keyword evidence="4 7" id="KW-0812">Transmembrane</keyword>
<gene>
    <name evidence="9" type="ORF">DRP43_03920</name>
</gene>
<feature type="non-terminal residue" evidence="9">
    <location>
        <position position="1"/>
    </location>
</feature>
<evidence type="ECO:0000256" key="5">
    <source>
        <dbReference type="ARBA" id="ARBA00022989"/>
    </source>
</evidence>
<keyword evidence="3 9" id="KW-0808">Transferase</keyword>
<keyword evidence="6 7" id="KW-0472">Membrane</keyword>
<comment type="similarity">
    <text evidence="2">Belongs to the bacterial sugar transferase family.</text>
</comment>
<comment type="caution">
    <text evidence="9">The sequence shown here is derived from an EMBL/GenBank/DDBJ whole genome shotgun (WGS) entry which is preliminary data.</text>
</comment>
<sequence length="299" mass="34643">FILQGVIGEKNGFYDEHIIGTLKNFDKIINEYNINTGIITLDKNKEEDILKLITKCRNNNISIYLISDFFDIVDNRNTKSLSGLPIINLTSDSGKNIYFAIKRIFDILISFFCIIMLSPLMILISYLIKLNSKGPVIFKQERVGKDGKPFVMYKFRSMFSDSRHITHKQYIEKFILEQNDDSVYKINGDPRITKIGRILRETSLDELPQLLNVLKGNMSIIGPRPAIGYEVSIYRDWHKKRLRVKPGITGFWQINGRSKVKFDDMVILDIYYIENWSLLLDFIILLKTIPVVIGKEGAY</sequence>
<accession>A0A660SH51</accession>